<feature type="compositionally biased region" description="Polar residues" evidence="1">
    <location>
        <begin position="793"/>
        <end position="804"/>
    </location>
</feature>
<dbReference type="OrthoDB" id="258495at2759"/>
<evidence type="ECO:0000259" key="2">
    <source>
        <dbReference type="Pfam" id="PF00622"/>
    </source>
</evidence>
<dbReference type="InterPro" id="IPR003877">
    <property type="entry name" value="SPRY_dom"/>
</dbReference>
<feature type="region of interest" description="Disordered" evidence="1">
    <location>
        <begin position="787"/>
        <end position="858"/>
    </location>
</feature>
<dbReference type="Proteomes" id="UP000271974">
    <property type="component" value="Unassembled WGS sequence"/>
</dbReference>
<evidence type="ECO:0000313" key="3">
    <source>
        <dbReference type="EMBL" id="RUS81006.1"/>
    </source>
</evidence>
<dbReference type="Pfam" id="PF00622">
    <property type="entry name" value="SPRY"/>
    <property type="match status" value="2"/>
</dbReference>
<accession>A0A433THL8</accession>
<evidence type="ECO:0000313" key="4">
    <source>
        <dbReference type="Proteomes" id="UP000271974"/>
    </source>
</evidence>
<reference evidence="3 4" key="1">
    <citation type="submission" date="2019-01" db="EMBL/GenBank/DDBJ databases">
        <title>A draft genome assembly of the solar-powered sea slug Elysia chlorotica.</title>
        <authorList>
            <person name="Cai H."/>
            <person name="Li Q."/>
            <person name="Fang X."/>
            <person name="Li J."/>
            <person name="Curtis N.E."/>
            <person name="Altenburger A."/>
            <person name="Shibata T."/>
            <person name="Feng M."/>
            <person name="Maeda T."/>
            <person name="Schwartz J.A."/>
            <person name="Shigenobu S."/>
            <person name="Lundholm N."/>
            <person name="Nishiyama T."/>
            <person name="Yang H."/>
            <person name="Hasebe M."/>
            <person name="Li S."/>
            <person name="Pierce S.K."/>
            <person name="Wang J."/>
        </authorList>
    </citation>
    <scope>NUCLEOTIDE SEQUENCE [LARGE SCALE GENOMIC DNA]</scope>
    <source>
        <strain evidence="3">EC2010</strain>
        <tissue evidence="3">Whole organism of an adult</tissue>
    </source>
</reference>
<keyword evidence="4" id="KW-1185">Reference proteome</keyword>
<organism evidence="3 4">
    <name type="scientific">Elysia chlorotica</name>
    <name type="common">Eastern emerald elysia</name>
    <name type="synonym">Sea slug</name>
    <dbReference type="NCBI Taxonomy" id="188477"/>
    <lineage>
        <taxon>Eukaryota</taxon>
        <taxon>Metazoa</taxon>
        <taxon>Spiralia</taxon>
        <taxon>Lophotrochozoa</taxon>
        <taxon>Mollusca</taxon>
        <taxon>Gastropoda</taxon>
        <taxon>Heterobranchia</taxon>
        <taxon>Euthyneura</taxon>
        <taxon>Panpulmonata</taxon>
        <taxon>Sacoglossa</taxon>
        <taxon>Placobranchoidea</taxon>
        <taxon>Plakobranchidae</taxon>
        <taxon>Elysia</taxon>
    </lineage>
</organism>
<evidence type="ECO:0000256" key="1">
    <source>
        <dbReference type="SAM" id="MobiDB-lite"/>
    </source>
</evidence>
<gene>
    <name evidence="3" type="ORF">EGW08_011211</name>
</gene>
<dbReference type="CDD" id="cd12885">
    <property type="entry name" value="SPRY_RanBP_like"/>
    <property type="match status" value="1"/>
</dbReference>
<dbReference type="Gene3D" id="2.60.120.920">
    <property type="match status" value="2"/>
</dbReference>
<dbReference type="STRING" id="188477.A0A433THL8"/>
<feature type="compositionally biased region" description="Polar residues" evidence="1">
    <location>
        <begin position="819"/>
        <end position="830"/>
    </location>
</feature>
<dbReference type="AlphaFoldDB" id="A0A433THL8"/>
<protein>
    <recommendedName>
        <fullName evidence="2">SPRY domain-containing protein</fullName>
    </recommendedName>
</protein>
<proteinExistence type="predicted"/>
<name>A0A433THL8_ELYCH</name>
<feature type="compositionally biased region" description="Basic and acidic residues" evidence="1">
    <location>
        <begin position="807"/>
        <end position="817"/>
    </location>
</feature>
<feature type="domain" description="SPRY" evidence="2">
    <location>
        <begin position="447"/>
        <end position="546"/>
    </location>
</feature>
<dbReference type="EMBL" id="RQTK01000360">
    <property type="protein sequence ID" value="RUS81006.1"/>
    <property type="molecule type" value="Genomic_DNA"/>
</dbReference>
<sequence>MMILANGSMHGSKFRCAGDIIFDDVDISPGQICNVQLKPFSETCNFLQYQKPLSPEKPYFFAQIRTLTYNSKITLGIAGPDIAPDSHPGNWLNSVGYHSNTGQCYTSHQCVANTEGEKFGIGDVFGVLVTYFGDKKSTVIFLKNGSPVATRFLFGGDHSRYLPTISLENGPIDLGLMWPEAAMGVPQYSEKNMLHWIRPLSVKYDVMTNMFVYAGEEKLTDELIIQSPHPLAGDIQHFEVIIQEMVPNSPGPSVSLATCSPLIPTPSSTLAQDYLRFDLNNKVIKVGHKIGWGVHYNPEERNRPNFNPKCEQLVYCYITANMEIITGQMMMQPEGGFYPVVLLRDGATRVTIDVESNPKPIGHNQLLDERFKAEFSQAKKALQNDLVNKEVKESMLRKSQDVAVTITDQFCRLKLAADKTGIHVVQFNKPLTEDSNFFLLFIRTLNEDSGVGLGVAGKDFPANKYPGKFRPSVGWTSRDGKLYRNMRHDGNLSGERFQEGDMVGCEMEAFASEMSVALFTKNMRPVATAYYTQSNKAEFLPTISLCANGHDVVIDVYWQNMMRGAPIFSVVNLEHWCLPPGSVVDHSTNTVHVKDHSAPVSIQAPYSLHKGYNHFEIRLTKDFGPDCPPPAIVLSTATPLDPPPNSCLKLDFLRFWAVDEASTLVQVGDLVGWGLLYIDDTVHHDEEQLVICYLTVNHKILLVRVIYQPPGGFYPLVVLPPGLNEVSLEFSASIIKQHPITSNDVDILVGEATALMQKEKEIIQAGGDPSTELAGAALFRSLPSAEARKQDLSDNSSDSVNRQRGGTIKDKTVEKSGKTNKMSTTITESSIKGKKLKRVPSKKSLRGDSKSSRSCIIL</sequence>
<comment type="caution">
    <text evidence="3">The sequence shown here is derived from an EMBL/GenBank/DDBJ whole genome shotgun (WGS) entry which is preliminary data.</text>
</comment>
<feature type="compositionally biased region" description="Basic residues" evidence="1">
    <location>
        <begin position="832"/>
        <end position="844"/>
    </location>
</feature>
<dbReference type="InterPro" id="IPR044736">
    <property type="entry name" value="Gid1/RanBPM/SPLA_SPRY"/>
</dbReference>
<dbReference type="InterPro" id="IPR043136">
    <property type="entry name" value="B30.2/SPRY_sf"/>
</dbReference>
<feature type="domain" description="SPRY" evidence="2">
    <location>
        <begin position="61"/>
        <end position="168"/>
    </location>
</feature>